<gene>
    <name evidence="1" type="ORF">HG66A1_18580</name>
</gene>
<evidence type="ECO:0000313" key="1">
    <source>
        <dbReference type="EMBL" id="QDT20073.1"/>
    </source>
</evidence>
<evidence type="ECO:0000313" key="2">
    <source>
        <dbReference type="Proteomes" id="UP000320421"/>
    </source>
</evidence>
<name>A0A517PL16_9PLAN</name>
<reference evidence="1 2" key="1">
    <citation type="submission" date="2019-02" db="EMBL/GenBank/DDBJ databases">
        <title>Deep-cultivation of Planctomycetes and their phenomic and genomic characterization uncovers novel biology.</title>
        <authorList>
            <person name="Wiegand S."/>
            <person name="Jogler M."/>
            <person name="Boedeker C."/>
            <person name="Pinto D."/>
            <person name="Vollmers J."/>
            <person name="Rivas-Marin E."/>
            <person name="Kohn T."/>
            <person name="Peeters S.H."/>
            <person name="Heuer A."/>
            <person name="Rast P."/>
            <person name="Oberbeckmann S."/>
            <person name="Bunk B."/>
            <person name="Jeske O."/>
            <person name="Meyerdierks A."/>
            <person name="Storesund J.E."/>
            <person name="Kallscheuer N."/>
            <person name="Luecker S."/>
            <person name="Lage O.M."/>
            <person name="Pohl T."/>
            <person name="Merkel B.J."/>
            <person name="Hornburger P."/>
            <person name="Mueller R.-W."/>
            <person name="Bruemmer F."/>
            <person name="Labrenz M."/>
            <person name="Spormann A.M."/>
            <person name="Op den Camp H."/>
            <person name="Overmann J."/>
            <person name="Amann R."/>
            <person name="Jetten M.S.M."/>
            <person name="Mascher T."/>
            <person name="Medema M.H."/>
            <person name="Devos D.P."/>
            <person name="Kaster A.-K."/>
            <person name="Ovreas L."/>
            <person name="Rohde M."/>
            <person name="Galperin M.Y."/>
            <person name="Jogler C."/>
        </authorList>
    </citation>
    <scope>NUCLEOTIDE SEQUENCE [LARGE SCALE GENOMIC DNA]</scope>
    <source>
        <strain evidence="1 2">HG66A1</strain>
    </source>
</reference>
<accession>A0A517PL16</accession>
<keyword evidence="2" id="KW-1185">Reference proteome</keyword>
<protein>
    <submittedName>
        <fullName evidence="1">Uncharacterized protein</fullName>
    </submittedName>
</protein>
<sequence>MLRFRISKYDPRLRDNQGRYLKPEWTSISDIGRTFAGEVLTAEAYLKVEDAYVVAIRDFLSACQIDLVRVTDLETRADLSSDCDRLTLAARGVSLSDVQALREGALIPVETLEPVLRAALRELIWFRLSGRDGGYVHFGYDYYVYFGCEIDPGEVTLTEPPADLFREAFTSPYA</sequence>
<proteinExistence type="predicted"/>
<organism evidence="1 2">
    <name type="scientific">Gimesia chilikensis</name>
    <dbReference type="NCBI Taxonomy" id="2605989"/>
    <lineage>
        <taxon>Bacteria</taxon>
        <taxon>Pseudomonadati</taxon>
        <taxon>Planctomycetota</taxon>
        <taxon>Planctomycetia</taxon>
        <taxon>Planctomycetales</taxon>
        <taxon>Planctomycetaceae</taxon>
        <taxon>Gimesia</taxon>
    </lineage>
</organism>
<dbReference type="Proteomes" id="UP000320421">
    <property type="component" value="Chromosome"/>
</dbReference>
<dbReference type="EMBL" id="CP036266">
    <property type="protein sequence ID" value="QDT20073.1"/>
    <property type="molecule type" value="Genomic_DNA"/>
</dbReference>
<dbReference type="RefSeq" id="WP_145182357.1">
    <property type="nucleotide sequence ID" value="NZ_CP036266.1"/>
</dbReference>
<dbReference type="AlphaFoldDB" id="A0A517PL16"/>
<dbReference type="OrthoDB" id="286090at2"/>